<gene>
    <name evidence="1" type="ORF">KO493_06165</name>
</gene>
<name>A0ACC5U7I3_9FLAO</name>
<organism evidence="1 2">
    <name type="scientific">Pseudotamlana agarivorans</name>
    <dbReference type="NCBI Taxonomy" id="481183"/>
    <lineage>
        <taxon>Bacteria</taxon>
        <taxon>Pseudomonadati</taxon>
        <taxon>Bacteroidota</taxon>
        <taxon>Flavobacteriia</taxon>
        <taxon>Flavobacteriales</taxon>
        <taxon>Flavobacteriaceae</taxon>
        <taxon>Pseudotamlana</taxon>
    </lineage>
</organism>
<sequence>MKKFYFLSLLMLVMGSLSDVSAQSRGESREGGFYFGLGYNFVDDSDTAGKEPFNISDNWHSTAYPNRLNVGYILGNSGLSVEAIGSINTLQEGKVRNGRVLTEDQDYWAVDGMVSFSLDKFTSRKGWFDPYLQAGMGGSSLDNDRILTFNAGAGANFWLGKQKNWAINLNTMGKWGINEDNKGDNHIQHAIGVVFKPFGKKKQPEPAPVVEKKEPEPEPEPVVEATPVVEPTPEPKVDEEAILREKMTSDLSEVRRVYYHFDSSTLTSDDKDIVDELVVFMNKYPTAVLDIKSHADSRGAKDYNLELSQKRSTSIVDYAVTHGIERSRFVSEGFGEAQLNNGCSDGVKCTSAEHRENRRTDYELIWK</sequence>
<comment type="caution">
    <text evidence="1">The sequence shown here is derived from an EMBL/GenBank/DDBJ whole genome shotgun (WGS) entry which is preliminary data.</text>
</comment>
<keyword evidence="2" id="KW-1185">Reference proteome</keyword>
<proteinExistence type="predicted"/>
<protein>
    <submittedName>
        <fullName evidence="1">OmpA family protein</fullName>
    </submittedName>
</protein>
<evidence type="ECO:0000313" key="1">
    <source>
        <dbReference type="EMBL" id="MBU2950274.1"/>
    </source>
</evidence>
<dbReference type="EMBL" id="JAHKPD010000011">
    <property type="protein sequence ID" value="MBU2950274.1"/>
    <property type="molecule type" value="Genomic_DNA"/>
</dbReference>
<evidence type="ECO:0000313" key="2">
    <source>
        <dbReference type="Proteomes" id="UP001647509"/>
    </source>
</evidence>
<accession>A0ACC5U7I3</accession>
<reference evidence="1" key="1">
    <citation type="submission" date="2021-05" db="EMBL/GenBank/DDBJ databases">
        <title>Draft genomes of bacteria isolated from model marine particles.</title>
        <authorList>
            <person name="Datta M.S."/>
            <person name="Schwartzman J.A."/>
            <person name="Enke T.N."/>
            <person name="Saavedra J."/>
            <person name="Cermak N."/>
            <person name="Cordero O.X."/>
        </authorList>
    </citation>
    <scope>NUCLEOTIDE SEQUENCE</scope>
    <source>
        <strain evidence="1">I2M19</strain>
    </source>
</reference>
<dbReference type="Proteomes" id="UP001647509">
    <property type="component" value="Unassembled WGS sequence"/>
</dbReference>